<keyword evidence="6" id="KW-1185">Reference proteome</keyword>
<evidence type="ECO:0000313" key="5">
    <source>
        <dbReference type="EMBL" id="PVD27795.1"/>
    </source>
</evidence>
<dbReference type="InterPro" id="IPR002110">
    <property type="entry name" value="Ankyrin_rpt"/>
</dbReference>
<gene>
    <name evidence="5" type="ORF">C0Q70_12968</name>
</gene>
<dbReference type="SUPFAM" id="SSF57850">
    <property type="entry name" value="RING/U-box"/>
    <property type="match status" value="1"/>
</dbReference>
<dbReference type="EMBL" id="PZQS01000007">
    <property type="protein sequence ID" value="PVD27795.1"/>
    <property type="molecule type" value="Genomic_DNA"/>
</dbReference>
<dbReference type="GO" id="GO:0008270">
    <property type="term" value="F:zinc ion binding"/>
    <property type="evidence" value="ECO:0007669"/>
    <property type="project" value="UniProtKB-KW"/>
</dbReference>
<keyword evidence="1 3" id="KW-0863">Zinc-finger</keyword>
<comment type="caution">
    <text evidence="5">The sequence shown here is derived from an EMBL/GenBank/DDBJ whole genome shotgun (WGS) entry which is preliminary data.</text>
</comment>
<dbReference type="OrthoDB" id="6153504at2759"/>
<evidence type="ECO:0000256" key="1">
    <source>
        <dbReference type="ARBA" id="ARBA00022771"/>
    </source>
</evidence>
<name>A0A2T7P2Y7_POMCA</name>
<dbReference type="PROSITE" id="PS50089">
    <property type="entry name" value="ZF_RING_2"/>
    <property type="match status" value="1"/>
</dbReference>
<evidence type="ECO:0000259" key="4">
    <source>
        <dbReference type="PROSITE" id="PS50089"/>
    </source>
</evidence>
<sequence>MGRLRHTGADVNVVDADGDTPLHLAIGGKIENYGQGDSAEVEITCRVQLSNMLISAGAFVDARDQQGRTPLTYGHPAVREGVKMFIKNNRSAVKFKTEQGSGDFSPPVFGGQDNLEEKLKRVGVPCGLCGHPKSDVTLYPCQHKCVCSGCSVAVTCCPLCDEPVKEKINTGPDDEVYDLEKKFNLIETRTSPHPELEVTTCETKDRLKIRLHQRHTRKSPRQCRLT</sequence>
<evidence type="ECO:0000313" key="6">
    <source>
        <dbReference type="Proteomes" id="UP000245119"/>
    </source>
</evidence>
<reference evidence="5 6" key="1">
    <citation type="submission" date="2018-04" db="EMBL/GenBank/DDBJ databases">
        <title>The genome of golden apple snail Pomacea canaliculata provides insight into stress tolerance and invasive adaptation.</title>
        <authorList>
            <person name="Liu C."/>
            <person name="Liu B."/>
            <person name="Ren Y."/>
            <person name="Zhang Y."/>
            <person name="Wang H."/>
            <person name="Li S."/>
            <person name="Jiang F."/>
            <person name="Yin L."/>
            <person name="Zhang G."/>
            <person name="Qian W."/>
            <person name="Fan W."/>
        </authorList>
    </citation>
    <scope>NUCLEOTIDE SEQUENCE [LARGE SCALE GENOMIC DNA]</scope>
    <source>
        <strain evidence="5">SZHN2017</strain>
        <tissue evidence="5">Muscle</tissue>
    </source>
</reference>
<dbReference type="InterPro" id="IPR036770">
    <property type="entry name" value="Ankyrin_rpt-contain_sf"/>
</dbReference>
<dbReference type="SUPFAM" id="SSF48403">
    <property type="entry name" value="Ankyrin repeat"/>
    <property type="match status" value="1"/>
</dbReference>
<dbReference type="Proteomes" id="UP000245119">
    <property type="component" value="Linkage Group LG7"/>
</dbReference>
<evidence type="ECO:0000256" key="2">
    <source>
        <dbReference type="ARBA" id="ARBA00022833"/>
    </source>
</evidence>
<proteinExistence type="predicted"/>
<dbReference type="Pfam" id="PF00023">
    <property type="entry name" value="Ank"/>
    <property type="match status" value="1"/>
</dbReference>
<protein>
    <recommendedName>
        <fullName evidence="4">RING-type domain-containing protein</fullName>
    </recommendedName>
</protein>
<accession>A0A2T7P2Y7</accession>
<dbReference type="InterPro" id="IPR001841">
    <property type="entry name" value="Znf_RING"/>
</dbReference>
<dbReference type="Pfam" id="PF13920">
    <property type="entry name" value="zf-C3HC4_3"/>
    <property type="match status" value="1"/>
</dbReference>
<dbReference type="InterPro" id="IPR013083">
    <property type="entry name" value="Znf_RING/FYVE/PHD"/>
</dbReference>
<dbReference type="Gene3D" id="1.25.40.20">
    <property type="entry name" value="Ankyrin repeat-containing domain"/>
    <property type="match status" value="1"/>
</dbReference>
<dbReference type="AlphaFoldDB" id="A0A2T7P2Y7"/>
<organism evidence="5 6">
    <name type="scientific">Pomacea canaliculata</name>
    <name type="common">Golden apple snail</name>
    <dbReference type="NCBI Taxonomy" id="400727"/>
    <lineage>
        <taxon>Eukaryota</taxon>
        <taxon>Metazoa</taxon>
        <taxon>Spiralia</taxon>
        <taxon>Lophotrochozoa</taxon>
        <taxon>Mollusca</taxon>
        <taxon>Gastropoda</taxon>
        <taxon>Caenogastropoda</taxon>
        <taxon>Architaenioglossa</taxon>
        <taxon>Ampullarioidea</taxon>
        <taxon>Ampullariidae</taxon>
        <taxon>Pomacea</taxon>
    </lineage>
</organism>
<feature type="domain" description="RING-type" evidence="4">
    <location>
        <begin position="126"/>
        <end position="161"/>
    </location>
</feature>
<dbReference type="Gene3D" id="3.30.40.10">
    <property type="entry name" value="Zinc/RING finger domain, C3HC4 (zinc finger)"/>
    <property type="match status" value="1"/>
</dbReference>
<keyword evidence="1 3" id="KW-0479">Metal-binding</keyword>
<keyword evidence="2" id="KW-0862">Zinc</keyword>
<evidence type="ECO:0000256" key="3">
    <source>
        <dbReference type="PROSITE-ProRule" id="PRU00175"/>
    </source>
</evidence>